<evidence type="ECO:0000313" key="2">
    <source>
        <dbReference type="Proteomes" id="UP000255534"/>
    </source>
</evidence>
<sequence length="109" mass="12390">MSGITKHVLTGALLIFLSFGAYIGYQTYYKNRTGCYMQGGVGNAIAVLAYQFQYDFFRSIVGVVYTGNVMISVDILMNEKDIDKYPQFFCRSDEEILKARQTVKSFHRG</sequence>
<organism evidence="1 2">
    <name type="scientific">Salmonella enterica I</name>
    <dbReference type="NCBI Taxonomy" id="59201"/>
    <lineage>
        <taxon>Bacteria</taxon>
        <taxon>Pseudomonadati</taxon>
        <taxon>Pseudomonadota</taxon>
        <taxon>Gammaproteobacteria</taxon>
        <taxon>Enterobacterales</taxon>
        <taxon>Enterobacteriaceae</taxon>
        <taxon>Salmonella</taxon>
    </lineage>
</organism>
<gene>
    <name evidence="1" type="ORF">NCTC5798_06119</name>
</gene>
<evidence type="ECO:0000313" key="1">
    <source>
        <dbReference type="EMBL" id="SUI39678.1"/>
    </source>
</evidence>
<accession>A0A379Y206</accession>
<dbReference type="Proteomes" id="UP000255534">
    <property type="component" value="Unassembled WGS sequence"/>
</dbReference>
<reference evidence="1 2" key="1">
    <citation type="submission" date="2018-06" db="EMBL/GenBank/DDBJ databases">
        <authorList>
            <consortium name="Pathogen Informatics"/>
            <person name="Doyle S."/>
        </authorList>
    </citation>
    <scope>NUCLEOTIDE SEQUENCE [LARGE SCALE GENOMIC DNA]</scope>
    <source>
        <strain evidence="1 2">NCTC5798</strain>
    </source>
</reference>
<dbReference type="EMBL" id="UGXK01000002">
    <property type="protein sequence ID" value="SUI39678.1"/>
    <property type="molecule type" value="Genomic_DNA"/>
</dbReference>
<protein>
    <submittedName>
        <fullName evidence="1">Uncharacterized protein</fullName>
    </submittedName>
</protein>
<name>A0A379Y206_SALET</name>
<dbReference type="AlphaFoldDB" id="A0A379Y206"/>
<proteinExistence type="predicted"/>